<dbReference type="EMBL" id="BAAAMR010000199">
    <property type="protein sequence ID" value="GAA2170549.1"/>
    <property type="molecule type" value="Genomic_DNA"/>
</dbReference>
<evidence type="ECO:0000313" key="1">
    <source>
        <dbReference type="EMBL" id="GAA2170549.1"/>
    </source>
</evidence>
<dbReference type="RefSeq" id="WP_344284681.1">
    <property type="nucleotide sequence ID" value="NZ_BAAAMR010000199.1"/>
</dbReference>
<reference evidence="2" key="1">
    <citation type="journal article" date="2019" name="Int. J. Syst. Evol. Microbiol.">
        <title>The Global Catalogue of Microorganisms (GCM) 10K type strain sequencing project: providing services to taxonomists for standard genome sequencing and annotation.</title>
        <authorList>
            <consortium name="The Broad Institute Genomics Platform"/>
            <consortium name="The Broad Institute Genome Sequencing Center for Infectious Disease"/>
            <person name="Wu L."/>
            <person name="Ma J."/>
        </authorList>
    </citation>
    <scope>NUCLEOTIDE SEQUENCE [LARGE SCALE GENOMIC DNA]</scope>
    <source>
        <strain evidence="2">JCM 13850</strain>
    </source>
</reference>
<gene>
    <name evidence="1" type="ORF">GCM10009727_94960</name>
</gene>
<dbReference type="InterPro" id="IPR029063">
    <property type="entry name" value="SAM-dependent_MTases_sf"/>
</dbReference>
<dbReference type="SUPFAM" id="SSF53335">
    <property type="entry name" value="S-adenosyl-L-methionine-dependent methyltransferases"/>
    <property type="match status" value="1"/>
</dbReference>
<keyword evidence="1" id="KW-0808">Transferase</keyword>
<protein>
    <submittedName>
        <fullName evidence="1">Class I SAM-dependent methyltransferase</fullName>
    </submittedName>
</protein>
<organism evidence="1 2">
    <name type="scientific">Actinomadura napierensis</name>
    <dbReference type="NCBI Taxonomy" id="267854"/>
    <lineage>
        <taxon>Bacteria</taxon>
        <taxon>Bacillati</taxon>
        <taxon>Actinomycetota</taxon>
        <taxon>Actinomycetes</taxon>
        <taxon>Streptosporangiales</taxon>
        <taxon>Thermomonosporaceae</taxon>
        <taxon>Actinomadura</taxon>
    </lineage>
</organism>
<keyword evidence="2" id="KW-1185">Reference proteome</keyword>
<accession>A0ABP5M912</accession>
<dbReference type="GO" id="GO:0032259">
    <property type="term" value="P:methylation"/>
    <property type="evidence" value="ECO:0007669"/>
    <property type="project" value="UniProtKB-KW"/>
</dbReference>
<evidence type="ECO:0000313" key="2">
    <source>
        <dbReference type="Proteomes" id="UP001501020"/>
    </source>
</evidence>
<dbReference type="GO" id="GO:0008168">
    <property type="term" value="F:methyltransferase activity"/>
    <property type="evidence" value="ECO:0007669"/>
    <property type="project" value="UniProtKB-KW"/>
</dbReference>
<keyword evidence="1" id="KW-0489">Methyltransferase</keyword>
<name>A0ABP5M912_9ACTN</name>
<proteinExistence type="predicted"/>
<comment type="caution">
    <text evidence="1">The sequence shown here is derived from an EMBL/GenBank/DDBJ whole genome shotgun (WGS) entry which is preliminary data.</text>
</comment>
<dbReference type="Gene3D" id="3.40.50.150">
    <property type="entry name" value="Vaccinia Virus protein VP39"/>
    <property type="match status" value="1"/>
</dbReference>
<dbReference type="Proteomes" id="UP001501020">
    <property type="component" value="Unassembled WGS sequence"/>
</dbReference>
<sequence>MRVDTTGKISLDHIYTEPDPRAYFSTLRELDYNIPELAKPHFSRLIAEYRDARRVPVPTVVDIGCSYGINAALLKYGVTMAELYDRYGGPDARRLSRAALLSRDRELVHSGERANGVRFIGLDASGNALSYALDAGFLDGAVHADLEDGDPTPAQAAQLAGADLVVSTGCLGYVTERTVGRVIEAAGGRRPWMAHFILRMFPFDPIADALAAAGYATVRHDGLFRQRRFATAEEQSLVLDRLADAGVDPSGAETGGWLYAGLYLSRPRGE</sequence>